<evidence type="ECO:0000313" key="2">
    <source>
        <dbReference type="EMBL" id="MBB3965739.1"/>
    </source>
</evidence>
<dbReference type="EMBL" id="JACIDW010000011">
    <property type="protein sequence ID" value="MBB3965739.1"/>
    <property type="molecule type" value="Genomic_DNA"/>
</dbReference>
<feature type="compositionally biased region" description="Basic and acidic residues" evidence="1">
    <location>
        <begin position="184"/>
        <end position="211"/>
    </location>
</feature>
<gene>
    <name evidence="2" type="ORF">GGQ67_003414</name>
</gene>
<keyword evidence="3" id="KW-1185">Reference proteome</keyword>
<feature type="region of interest" description="Disordered" evidence="1">
    <location>
        <begin position="173"/>
        <end position="211"/>
    </location>
</feature>
<accession>A0A7W6GCE5</accession>
<sequence length="211" mass="24052">MNDQYPRQRKRRTCYDQLRKRWLDARRARTSNPAASAATQLLGIFGFILGRVPIAAPMPTPQRYVAPTMSSRHAQRVEAARRLGVPTRYLDIVLTKGRVPYPILIEHIRLGGVTRRDALDELRKTIPAETLDWLAHIEKRALWSELTRCFRPEASDDDIHVQFLKNTLAWVASQKKSGGEPSEPAERTHGLEPPKPGENRDPDDDPKPPRP</sequence>
<reference evidence="2 3" key="1">
    <citation type="submission" date="2020-08" db="EMBL/GenBank/DDBJ databases">
        <title>Genomic Encyclopedia of Type Strains, Phase IV (KMG-IV): sequencing the most valuable type-strain genomes for metagenomic binning, comparative biology and taxonomic classification.</title>
        <authorList>
            <person name="Goeker M."/>
        </authorList>
    </citation>
    <scope>NUCLEOTIDE SEQUENCE [LARGE SCALE GENOMIC DNA]</scope>
    <source>
        <strain evidence="2 3">DSM 26575</strain>
    </source>
</reference>
<dbReference type="Proteomes" id="UP000582090">
    <property type="component" value="Unassembled WGS sequence"/>
</dbReference>
<protein>
    <submittedName>
        <fullName evidence="2">Uncharacterized protein</fullName>
    </submittedName>
</protein>
<dbReference type="AlphaFoldDB" id="A0A7W6GCE5"/>
<comment type="caution">
    <text evidence="2">The sequence shown here is derived from an EMBL/GenBank/DDBJ whole genome shotgun (WGS) entry which is preliminary data.</text>
</comment>
<dbReference type="RefSeq" id="WP_183901282.1">
    <property type="nucleotide sequence ID" value="NZ_JACIDW010000011.1"/>
</dbReference>
<name>A0A7W6GCE5_9HYPH</name>
<evidence type="ECO:0000313" key="3">
    <source>
        <dbReference type="Proteomes" id="UP000582090"/>
    </source>
</evidence>
<proteinExistence type="predicted"/>
<organism evidence="2 3">
    <name type="scientific">Rhizobium metallidurans</name>
    <dbReference type="NCBI Taxonomy" id="1265931"/>
    <lineage>
        <taxon>Bacteria</taxon>
        <taxon>Pseudomonadati</taxon>
        <taxon>Pseudomonadota</taxon>
        <taxon>Alphaproteobacteria</taxon>
        <taxon>Hyphomicrobiales</taxon>
        <taxon>Rhizobiaceae</taxon>
        <taxon>Rhizobium/Agrobacterium group</taxon>
        <taxon>Rhizobium</taxon>
    </lineage>
</organism>
<evidence type="ECO:0000256" key="1">
    <source>
        <dbReference type="SAM" id="MobiDB-lite"/>
    </source>
</evidence>